<evidence type="ECO:0000256" key="6">
    <source>
        <dbReference type="ARBA" id="ARBA00022801"/>
    </source>
</evidence>
<dbReference type="PANTHER" id="PTHR12553:SF49">
    <property type="entry name" value="ZINC PHOSPHODIESTERASE ELAC PROTEIN 2"/>
    <property type="match status" value="1"/>
</dbReference>
<evidence type="ECO:0000256" key="5">
    <source>
        <dbReference type="ARBA" id="ARBA00022759"/>
    </source>
</evidence>
<keyword evidence="5" id="KW-0255">Endonuclease</keyword>
<evidence type="ECO:0000256" key="2">
    <source>
        <dbReference type="ARBA" id="ARBA00022694"/>
    </source>
</evidence>
<sequence>MQLNTVAKHSEMTKLPSLFTVLQTHFSHQHSEITFLPLGNDVRGWSIVGDYLEASIFIGVACVDLLLRIELQLSLTDLDDEKELRKLLGTGMDTQDASPSMLLFFDKQRFIFNAGERLQRFCTEHKIKLSKV</sequence>
<dbReference type="InterPro" id="IPR047151">
    <property type="entry name" value="RNZ2-like"/>
</dbReference>
<feature type="domain" description="tRNase Z endonuclease" evidence="8">
    <location>
        <begin position="91"/>
        <end position="132"/>
    </location>
</feature>
<dbReference type="Proteomes" id="UP000507222">
    <property type="component" value="Unassembled WGS sequence"/>
</dbReference>
<dbReference type="Pfam" id="PF13691">
    <property type="entry name" value="Lactamase_B_4"/>
    <property type="match status" value="1"/>
</dbReference>
<gene>
    <name evidence="9" type="ORF">CURHAP_LOCUS23774</name>
</gene>
<dbReference type="GO" id="GO:1990180">
    <property type="term" value="P:mitochondrial tRNA 3'-end processing"/>
    <property type="evidence" value="ECO:0007669"/>
    <property type="project" value="TreeGrafter"/>
</dbReference>
<keyword evidence="3" id="KW-0540">Nuclease</keyword>
<evidence type="ECO:0000256" key="3">
    <source>
        <dbReference type="ARBA" id="ARBA00022722"/>
    </source>
</evidence>
<keyword evidence="4" id="KW-0479">Metal-binding</keyword>
<dbReference type="AlphaFoldDB" id="A0A6J5UF99"/>
<keyword evidence="2" id="KW-0819">tRNA processing</keyword>
<evidence type="ECO:0000313" key="10">
    <source>
        <dbReference type="Proteomes" id="UP000507222"/>
    </source>
</evidence>
<evidence type="ECO:0000256" key="7">
    <source>
        <dbReference type="ARBA" id="ARBA00022833"/>
    </source>
</evidence>
<evidence type="ECO:0000256" key="1">
    <source>
        <dbReference type="ARBA" id="ARBA00001947"/>
    </source>
</evidence>
<organism evidence="9 10">
    <name type="scientific">Prunus armeniaca</name>
    <name type="common">Apricot</name>
    <name type="synonym">Armeniaca vulgaris</name>
    <dbReference type="NCBI Taxonomy" id="36596"/>
    <lineage>
        <taxon>Eukaryota</taxon>
        <taxon>Viridiplantae</taxon>
        <taxon>Streptophyta</taxon>
        <taxon>Embryophyta</taxon>
        <taxon>Tracheophyta</taxon>
        <taxon>Spermatophyta</taxon>
        <taxon>Magnoliopsida</taxon>
        <taxon>eudicotyledons</taxon>
        <taxon>Gunneridae</taxon>
        <taxon>Pentapetalae</taxon>
        <taxon>rosids</taxon>
        <taxon>fabids</taxon>
        <taxon>Rosales</taxon>
        <taxon>Rosaceae</taxon>
        <taxon>Amygdaloideae</taxon>
        <taxon>Amygdaleae</taxon>
        <taxon>Prunus</taxon>
    </lineage>
</organism>
<evidence type="ECO:0000313" key="9">
    <source>
        <dbReference type="EMBL" id="CAB4274999.1"/>
    </source>
</evidence>
<dbReference type="GO" id="GO:0042781">
    <property type="term" value="F:3'-tRNA processing endoribonuclease activity"/>
    <property type="evidence" value="ECO:0007669"/>
    <property type="project" value="InterPro"/>
</dbReference>
<dbReference type="InterPro" id="IPR027794">
    <property type="entry name" value="tRNase_Z_dom"/>
</dbReference>
<dbReference type="EMBL" id="CAEKDK010000003">
    <property type="protein sequence ID" value="CAB4274999.1"/>
    <property type="molecule type" value="Genomic_DNA"/>
</dbReference>
<reference evidence="9 10" key="1">
    <citation type="submission" date="2020-05" db="EMBL/GenBank/DDBJ databases">
        <authorList>
            <person name="Campoy J."/>
            <person name="Schneeberger K."/>
            <person name="Spophaly S."/>
        </authorList>
    </citation>
    <scope>NUCLEOTIDE SEQUENCE [LARGE SCALE GENOMIC DNA]</scope>
    <source>
        <strain evidence="9">PruArmRojPasFocal</strain>
    </source>
</reference>
<proteinExistence type="predicted"/>
<dbReference type="PANTHER" id="PTHR12553">
    <property type="entry name" value="ZINC PHOSPHODIESTERASE ELAC PROTEIN 2"/>
    <property type="match status" value="1"/>
</dbReference>
<name>A0A6J5UF99_PRUAR</name>
<keyword evidence="6" id="KW-0378">Hydrolase</keyword>
<accession>A0A6J5UF99</accession>
<comment type="cofactor">
    <cofactor evidence="1">
        <name>Zn(2+)</name>
        <dbReference type="ChEBI" id="CHEBI:29105"/>
    </cofactor>
</comment>
<evidence type="ECO:0000256" key="4">
    <source>
        <dbReference type="ARBA" id="ARBA00022723"/>
    </source>
</evidence>
<evidence type="ECO:0000259" key="8">
    <source>
        <dbReference type="Pfam" id="PF13691"/>
    </source>
</evidence>
<dbReference type="GO" id="GO:0005739">
    <property type="term" value="C:mitochondrion"/>
    <property type="evidence" value="ECO:0007669"/>
    <property type="project" value="TreeGrafter"/>
</dbReference>
<keyword evidence="7" id="KW-0862">Zinc</keyword>
<dbReference type="GO" id="GO:0046872">
    <property type="term" value="F:metal ion binding"/>
    <property type="evidence" value="ECO:0007669"/>
    <property type="project" value="UniProtKB-KW"/>
</dbReference>
<protein>
    <recommendedName>
        <fullName evidence="8">tRNase Z endonuclease domain-containing protein</fullName>
    </recommendedName>
</protein>